<evidence type="ECO:0008006" key="3">
    <source>
        <dbReference type="Google" id="ProtNLM"/>
    </source>
</evidence>
<dbReference type="InterPro" id="IPR006764">
    <property type="entry name" value="SAM_dep_MeTrfase_SAV2177_type"/>
</dbReference>
<dbReference type="Proteomes" id="UP000580474">
    <property type="component" value="Unassembled WGS sequence"/>
</dbReference>
<comment type="caution">
    <text evidence="1">The sequence shown here is derived from an EMBL/GenBank/DDBJ whole genome shotgun (WGS) entry which is preliminary data.</text>
</comment>
<proteinExistence type="predicted"/>
<dbReference type="AlphaFoldDB" id="A0A840NJ86"/>
<dbReference type="SUPFAM" id="SSF53335">
    <property type="entry name" value="S-adenosyl-L-methionine-dependent methyltransferases"/>
    <property type="match status" value="1"/>
</dbReference>
<evidence type="ECO:0000313" key="2">
    <source>
        <dbReference type="Proteomes" id="UP000580474"/>
    </source>
</evidence>
<dbReference type="Pfam" id="PF04672">
    <property type="entry name" value="Methyltransf_19"/>
    <property type="match status" value="1"/>
</dbReference>
<dbReference type="Gene3D" id="3.40.50.150">
    <property type="entry name" value="Vaccinia Virus protein VP39"/>
    <property type="match status" value="1"/>
</dbReference>
<protein>
    <recommendedName>
        <fullName evidence="3">S-adenosyl methyltransferase</fullName>
    </recommendedName>
</protein>
<keyword evidence="2" id="KW-1185">Reference proteome</keyword>
<accession>A0A840NJ86</accession>
<dbReference type="PIRSF" id="PIRSF017393">
    <property type="entry name" value="MTase_SAV2177"/>
    <property type="match status" value="1"/>
</dbReference>
<name>A0A840NJ86_9PSEU</name>
<gene>
    <name evidence="1" type="ORF">BJ969_001425</name>
</gene>
<evidence type="ECO:0000313" key="1">
    <source>
        <dbReference type="EMBL" id="MBB5068337.1"/>
    </source>
</evidence>
<dbReference type="EMBL" id="JACHIV010000001">
    <property type="protein sequence ID" value="MBB5068337.1"/>
    <property type="molecule type" value="Genomic_DNA"/>
</dbReference>
<sequence length="280" mass="31356">MSPTENEEHTMVDAQRLLSREMDIDRPCAARIYDAFLGGGHNFGVEREFAERLQAAMPGVAGVFRENRAFLRRTVEHLLARGVRQFVELGSGIPTIGHVHEVALRRTRRFSVLYVDNEPLTVAHSRPLLDDEPRAAIIHADIREPEAILRSPEAADLIDFEQPVALVMSAVLHFLDDADDPLRLVRTYQDAVAPGSALMISHLTGSEEPEPMNLLTAFYSETADPMVARPAEWIAECFAGFEPQAPGACYIGDWRPEPDQPAHRHPRYRIMHGGVARKPR</sequence>
<reference evidence="1 2" key="1">
    <citation type="submission" date="2020-08" db="EMBL/GenBank/DDBJ databases">
        <title>Sequencing the genomes of 1000 actinobacteria strains.</title>
        <authorList>
            <person name="Klenk H.-P."/>
        </authorList>
    </citation>
    <scope>NUCLEOTIDE SEQUENCE [LARGE SCALE GENOMIC DNA]</scope>
    <source>
        <strain evidence="1 2">DSM 45582</strain>
    </source>
</reference>
<dbReference type="RefSeq" id="WP_343071278.1">
    <property type="nucleotide sequence ID" value="NZ_JACHIV010000001.1"/>
</dbReference>
<organism evidence="1 2">
    <name type="scientific">Saccharopolyspora gloriosae</name>
    <dbReference type="NCBI Taxonomy" id="455344"/>
    <lineage>
        <taxon>Bacteria</taxon>
        <taxon>Bacillati</taxon>
        <taxon>Actinomycetota</taxon>
        <taxon>Actinomycetes</taxon>
        <taxon>Pseudonocardiales</taxon>
        <taxon>Pseudonocardiaceae</taxon>
        <taxon>Saccharopolyspora</taxon>
    </lineage>
</organism>
<dbReference type="InterPro" id="IPR029063">
    <property type="entry name" value="SAM-dependent_MTases_sf"/>
</dbReference>